<keyword evidence="5" id="KW-0574">Periplasm</keyword>
<comment type="similarity">
    <text evidence="2">Belongs to the bacterial solute-binding protein 1 family.</text>
</comment>
<dbReference type="Gene3D" id="3.40.190.10">
    <property type="entry name" value="Periplasmic binding protein-like II"/>
    <property type="match status" value="2"/>
</dbReference>
<evidence type="ECO:0000313" key="8">
    <source>
        <dbReference type="Proteomes" id="UP001555786"/>
    </source>
</evidence>
<evidence type="ECO:0000256" key="5">
    <source>
        <dbReference type="ARBA" id="ARBA00022764"/>
    </source>
</evidence>
<accession>A0ABV3PIA5</accession>
<evidence type="ECO:0000256" key="6">
    <source>
        <dbReference type="SAM" id="SignalP"/>
    </source>
</evidence>
<evidence type="ECO:0000256" key="1">
    <source>
        <dbReference type="ARBA" id="ARBA00004418"/>
    </source>
</evidence>
<feature type="chain" id="PRO_5045217819" evidence="6">
    <location>
        <begin position="27"/>
        <end position="453"/>
    </location>
</feature>
<dbReference type="SUPFAM" id="SSF53850">
    <property type="entry name" value="Periplasmic binding protein-like II"/>
    <property type="match status" value="1"/>
</dbReference>
<reference evidence="7 8" key="1">
    <citation type="submission" date="2024-07" db="EMBL/GenBank/DDBJ databases">
        <title>Description of Labrys sedimenti sp. nov., isolated from a diclofenac-degrading enrichment culture.</title>
        <authorList>
            <person name="Tancsics A."/>
            <person name="Csepanyi A."/>
        </authorList>
    </citation>
    <scope>NUCLEOTIDE SEQUENCE [LARGE SCALE GENOMIC DNA]</scope>
    <source>
        <strain evidence="7 8">LMG 23578</strain>
    </source>
</reference>
<evidence type="ECO:0000256" key="4">
    <source>
        <dbReference type="ARBA" id="ARBA00022729"/>
    </source>
</evidence>
<organism evidence="7 8">
    <name type="scientific">Labrys neptuniae</name>
    <dbReference type="NCBI Taxonomy" id="376174"/>
    <lineage>
        <taxon>Bacteria</taxon>
        <taxon>Pseudomonadati</taxon>
        <taxon>Pseudomonadota</taxon>
        <taxon>Alphaproteobacteria</taxon>
        <taxon>Hyphomicrobiales</taxon>
        <taxon>Xanthobacteraceae</taxon>
        <taxon>Labrys</taxon>
    </lineage>
</organism>
<dbReference type="PANTHER" id="PTHR43649:SF34">
    <property type="entry name" value="ABC TRANSPORTER PERIPLASMIC-BINDING PROTEIN YCJN-RELATED"/>
    <property type="match status" value="1"/>
</dbReference>
<dbReference type="InterPro" id="IPR050490">
    <property type="entry name" value="Bact_solute-bd_prot1"/>
</dbReference>
<keyword evidence="4 6" id="KW-0732">Signal</keyword>
<dbReference type="EMBL" id="JBFNQD010000002">
    <property type="protein sequence ID" value="MEW9305373.1"/>
    <property type="molecule type" value="Genomic_DNA"/>
</dbReference>
<dbReference type="InterPro" id="IPR006059">
    <property type="entry name" value="SBP"/>
</dbReference>
<name>A0ABV3PIA5_9HYPH</name>
<proteinExistence type="inferred from homology"/>
<protein>
    <submittedName>
        <fullName evidence="7">Extracellular solute-binding protein</fullName>
    </submittedName>
</protein>
<evidence type="ECO:0000313" key="7">
    <source>
        <dbReference type="EMBL" id="MEW9305373.1"/>
    </source>
</evidence>
<sequence length="453" mass="49093">MSHRHAKHAILAVLCLSMSATSAAKAEAPFVDVGKQAPITVLINASPWYKGFEKVVELYEDQTGNVVNLEVTPFDGMLEKARSAVRNGGTSPLDLVNMNGLSAVEFYEGGFLTPFTDIDPDFKWPKEVYTYGDSNCWDAGKRYPDCSTGKVMGFSPNGNVQLYYYRSDIFKEKGLKPPATFDEVLADCKLLHNPPATYGYLQRGEKGNGIFYDWMAYMLSYGAKAEADPAHGDYTVTINSPQAKAALDKFIEVSRNCGPANYASLGQGDVIQLMQTGKGMQGHAVVAAFPNFDDPRKSAVVGQIDAAILPKASAEAEPGIAIGNLILAVPANASEAGKKGAVAFAKWFLTYGAQYAYAEAGGIPVRGDVLSSDLRNRPEFRWMAAYQDSLKHGRQVFFYAEGTTISNNVGLRINQALVGEMSSAAALNQIARDMKALFEKNGRKTGMLPPLPE</sequence>
<comment type="subcellular location">
    <subcellularLocation>
        <location evidence="1">Periplasm</location>
    </subcellularLocation>
</comment>
<dbReference type="Proteomes" id="UP001555786">
    <property type="component" value="Unassembled WGS sequence"/>
</dbReference>
<dbReference type="Pfam" id="PF01547">
    <property type="entry name" value="SBP_bac_1"/>
    <property type="match status" value="1"/>
</dbReference>
<feature type="signal peptide" evidence="6">
    <location>
        <begin position="1"/>
        <end position="26"/>
    </location>
</feature>
<evidence type="ECO:0000256" key="2">
    <source>
        <dbReference type="ARBA" id="ARBA00008520"/>
    </source>
</evidence>
<dbReference type="PANTHER" id="PTHR43649">
    <property type="entry name" value="ARABINOSE-BINDING PROTEIN-RELATED"/>
    <property type="match status" value="1"/>
</dbReference>
<gene>
    <name evidence="7" type="ORF">ABXS05_07490</name>
</gene>
<dbReference type="RefSeq" id="WP_367623451.1">
    <property type="nucleotide sequence ID" value="NZ_JBFNQD010000002.1"/>
</dbReference>
<keyword evidence="8" id="KW-1185">Reference proteome</keyword>
<evidence type="ECO:0000256" key="3">
    <source>
        <dbReference type="ARBA" id="ARBA00022448"/>
    </source>
</evidence>
<keyword evidence="3" id="KW-0813">Transport</keyword>
<comment type="caution">
    <text evidence="7">The sequence shown here is derived from an EMBL/GenBank/DDBJ whole genome shotgun (WGS) entry which is preliminary data.</text>
</comment>